<dbReference type="InterPro" id="IPR029044">
    <property type="entry name" value="Nucleotide-diphossugar_trans"/>
</dbReference>
<evidence type="ECO:0000313" key="2">
    <source>
        <dbReference type="Proteomes" id="UP000306402"/>
    </source>
</evidence>
<reference evidence="1 2" key="1">
    <citation type="submission" date="2019-05" db="EMBL/GenBank/DDBJ databases">
        <authorList>
            <person name="Qu J.-H."/>
        </authorList>
    </citation>
    <scope>NUCLEOTIDE SEQUENCE [LARGE SCALE GENOMIC DNA]</scope>
    <source>
        <strain evidence="1 2">T17</strain>
    </source>
</reference>
<name>A0A5R9KQ03_9BACT</name>
<dbReference type="Gene3D" id="3.90.550.10">
    <property type="entry name" value="Spore Coat Polysaccharide Biosynthesis Protein SpsA, Chain A"/>
    <property type="match status" value="1"/>
</dbReference>
<keyword evidence="2" id="KW-1185">Reference proteome</keyword>
<dbReference type="EMBL" id="VCEJ01000008">
    <property type="protein sequence ID" value="TLU98198.1"/>
    <property type="molecule type" value="Genomic_DNA"/>
</dbReference>
<evidence type="ECO:0000313" key="1">
    <source>
        <dbReference type="EMBL" id="TLU98198.1"/>
    </source>
</evidence>
<protein>
    <submittedName>
        <fullName evidence="1">Acylneuraminate cytidylyltransferase family protein</fullName>
    </submittedName>
</protein>
<dbReference type="Pfam" id="PF02348">
    <property type="entry name" value="CTP_transf_3"/>
    <property type="match status" value="1"/>
</dbReference>
<dbReference type="InterPro" id="IPR050793">
    <property type="entry name" value="CMP-NeuNAc_synthase"/>
</dbReference>
<dbReference type="RefSeq" id="WP_138368296.1">
    <property type="nucleotide sequence ID" value="NZ_VCEJ01000008.1"/>
</dbReference>
<dbReference type="OrthoDB" id="9805604at2"/>
<accession>A0A5R9KQ03</accession>
<keyword evidence="1" id="KW-0548">Nucleotidyltransferase</keyword>
<comment type="caution">
    <text evidence="1">The sequence shown here is derived from an EMBL/GenBank/DDBJ whole genome shotgun (WGS) entry which is preliminary data.</text>
</comment>
<dbReference type="PANTHER" id="PTHR21485:SF6">
    <property type="entry name" value="N-ACYLNEURAMINATE CYTIDYLYLTRANSFERASE-RELATED"/>
    <property type="match status" value="1"/>
</dbReference>
<gene>
    <name evidence="1" type="ORF">FEN17_25835</name>
</gene>
<dbReference type="GO" id="GO:0008781">
    <property type="term" value="F:N-acylneuraminate cytidylyltransferase activity"/>
    <property type="evidence" value="ECO:0007669"/>
    <property type="project" value="TreeGrafter"/>
</dbReference>
<keyword evidence="1" id="KW-0808">Transferase</keyword>
<dbReference type="CDD" id="cd02513">
    <property type="entry name" value="CMP-NeuAc_Synthase"/>
    <property type="match status" value="1"/>
</dbReference>
<sequence length="244" mass="27421">MNAKPQFLGLIPARAGSKGIPGKNMKLLGGKPLIAYTLESAQCSKLLDKIIVSSDCEKTVDFARQYAGIEVPFLRPAEFSGDQSPTTEVVKHALEHYAKAGVTFDYVVLLQPTTPFRGSDLIDRCITHLLKTKSDSLVTIQKIPDRYNPHWALEQQADCCLQFFSHQKIITRRQDLPATFYRDGKIYITHKSLIEKGEMLGGKIAGFITENEPNINIDTPYDWQLAEREVRRICKKESAAADHQ</sequence>
<dbReference type="InterPro" id="IPR003329">
    <property type="entry name" value="Cytidylyl_trans"/>
</dbReference>
<proteinExistence type="predicted"/>
<organism evidence="1 2">
    <name type="scientific">Dyadobacter luticola</name>
    <dbReference type="NCBI Taxonomy" id="1979387"/>
    <lineage>
        <taxon>Bacteria</taxon>
        <taxon>Pseudomonadati</taxon>
        <taxon>Bacteroidota</taxon>
        <taxon>Cytophagia</taxon>
        <taxon>Cytophagales</taxon>
        <taxon>Spirosomataceae</taxon>
        <taxon>Dyadobacter</taxon>
    </lineage>
</organism>
<dbReference type="PANTHER" id="PTHR21485">
    <property type="entry name" value="HAD SUPERFAMILY MEMBERS CMAS AND KDSC"/>
    <property type="match status" value="1"/>
</dbReference>
<dbReference type="SUPFAM" id="SSF53448">
    <property type="entry name" value="Nucleotide-diphospho-sugar transferases"/>
    <property type="match status" value="1"/>
</dbReference>
<dbReference type="AlphaFoldDB" id="A0A5R9KQ03"/>
<dbReference type="Proteomes" id="UP000306402">
    <property type="component" value="Unassembled WGS sequence"/>
</dbReference>